<keyword evidence="2" id="KW-1185">Reference proteome</keyword>
<sequence>MANLASTYRNQGRWEAAEELEVEVMETSKKKLGVDHPDTLTSMANLASTYRNQGRWDAAEELDVQVMETRKKELGADHPDTLTSMNNLAFTWKGQGRDEAISLMKECVRLRQWILGADHPYFISSSKWLGRWEAEQSNTSASARGVAERQ</sequence>
<dbReference type="EMBL" id="ML986702">
    <property type="protein sequence ID" value="KAF2259701.1"/>
    <property type="molecule type" value="Genomic_DNA"/>
</dbReference>
<proteinExistence type="predicted"/>
<comment type="caution">
    <text evidence="1">The sequence shown here is derived from an EMBL/GenBank/DDBJ whole genome shotgun (WGS) entry which is preliminary data.</text>
</comment>
<evidence type="ECO:0000313" key="2">
    <source>
        <dbReference type="Proteomes" id="UP000800093"/>
    </source>
</evidence>
<dbReference type="OrthoDB" id="5986190at2759"/>
<name>A0A9P4K0F8_9PLEO</name>
<dbReference type="Proteomes" id="UP000800093">
    <property type="component" value="Unassembled WGS sequence"/>
</dbReference>
<dbReference type="AlphaFoldDB" id="A0A9P4K0F8"/>
<dbReference type="SUPFAM" id="SSF48452">
    <property type="entry name" value="TPR-like"/>
    <property type="match status" value="1"/>
</dbReference>
<dbReference type="InterPro" id="IPR053137">
    <property type="entry name" value="NLR-like"/>
</dbReference>
<accession>A0A9P4K0F8</accession>
<gene>
    <name evidence="1" type="ORF">CC78DRAFT_54323</name>
</gene>
<dbReference type="PANTHER" id="PTHR46082:SF11">
    <property type="entry name" value="AAA+ ATPASE DOMAIN-CONTAINING PROTEIN-RELATED"/>
    <property type="match status" value="1"/>
</dbReference>
<organism evidence="1 2">
    <name type="scientific">Lojkania enalia</name>
    <dbReference type="NCBI Taxonomy" id="147567"/>
    <lineage>
        <taxon>Eukaryota</taxon>
        <taxon>Fungi</taxon>
        <taxon>Dikarya</taxon>
        <taxon>Ascomycota</taxon>
        <taxon>Pezizomycotina</taxon>
        <taxon>Dothideomycetes</taxon>
        <taxon>Pleosporomycetidae</taxon>
        <taxon>Pleosporales</taxon>
        <taxon>Pleosporales incertae sedis</taxon>
        <taxon>Lojkania</taxon>
    </lineage>
</organism>
<protein>
    <submittedName>
        <fullName evidence="1">Kinesin light chain</fullName>
    </submittedName>
</protein>
<evidence type="ECO:0000313" key="1">
    <source>
        <dbReference type="EMBL" id="KAF2259701.1"/>
    </source>
</evidence>
<dbReference type="Gene3D" id="1.25.40.10">
    <property type="entry name" value="Tetratricopeptide repeat domain"/>
    <property type="match status" value="1"/>
</dbReference>
<reference evidence="2" key="1">
    <citation type="journal article" date="2020" name="Stud. Mycol.">
        <title>101 Dothideomycetes genomes: A test case for predicting lifestyles and emergence of pathogens.</title>
        <authorList>
            <person name="Haridas S."/>
            <person name="Albert R."/>
            <person name="Binder M."/>
            <person name="Bloem J."/>
            <person name="LaButti K."/>
            <person name="Salamov A."/>
            <person name="Andreopoulos B."/>
            <person name="Baker S."/>
            <person name="Barry K."/>
            <person name="Bills G."/>
            <person name="Bluhm B."/>
            <person name="Cannon C."/>
            <person name="Castanera R."/>
            <person name="Culley D."/>
            <person name="Daum C."/>
            <person name="Ezra D."/>
            <person name="Gonzalez J."/>
            <person name="Henrissat B."/>
            <person name="Kuo A."/>
            <person name="Liang C."/>
            <person name="Lipzen A."/>
            <person name="Lutzoni F."/>
            <person name="Magnuson J."/>
            <person name="Mondo S."/>
            <person name="Nolan M."/>
            <person name="Ohm R."/>
            <person name="Pangilinan J."/>
            <person name="Park H.-J."/>
            <person name="Ramirez L."/>
            <person name="Alfaro M."/>
            <person name="Sun H."/>
            <person name="Tritt A."/>
            <person name="Yoshinaga Y."/>
            <person name="Zwiers L.-H."/>
            <person name="Turgeon B."/>
            <person name="Goodwin S."/>
            <person name="Spatafora J."/>
            <person name="Crous P."/>
            <person name="Grigoriev I."/>
        </authorList>
    </citation>
    <scope>NUCLEOTIDE SEQUENCE [LARGE SCALE GENOMIC DNA]</scope>
    <source>
        <strain evidence="2">CBS 304.66</strain>
    </source>
</reference>
<dbReference type="PANTHER" id="PTHR46082">
    <property type="entry name" value="ATP/GTP-BINDING PROTEIN-RELATED"/>
    <property type="match status" value="1"/>
</dbReference>
<dbReference type="Pfam" id="PF13374">
    <property type="entry name" value="TPR_10"/>
    <property type="match status" value="3"/>
</dbReference>
<dbReference type="InterPro" id="IPR011990">
    <property type="entry name" value="TPR-like_helical_dom_sf"/>
</dbReference>